<dbReference type="Gene3D" id="3.90.228.10">
    <property type="match status" value="1"/>
</dbReference>
<feature type="domain" description="PARP catalytic" evidence="3">
    <location>
        <begin position="548"/>
        <end position="792"/>
    </location>
</feature>
<protein>
    <recommendedName>
        <fullName evidence="1">Poly [ADP-ribose] polymerase</fullName>
        <shortName evidence="1">PARP</shortName>
        <ecNumber evidence="1">2.4.2.-</ecNumber>
    </recommendedName>
</protein>
<dbReference type="GO" id="GO:0003950">
    <property type="term" value="F:NAD+ poly-ADP-ribosyltransferase activity"/>
    <property type="evidence" value="ECO:0007669"/>
    <property type="project" value="UniProtKB-UniRule"/>
</dbReference>
<keyword evidence="1" id="KW-0328">Glycosyltransferase</keyword>
<dbReference type="InterPro" id="IPR051712">
    <property type="entry name" value="ARTD-AVP"/>
</dbReference>
<dbReference type="EC" id="2.4.2.-" evidence="1"/>
<name>A0AA89BZ72_PINIB</name>
<feature type="region of interest" description="Disordered" evidence="2">
    <location>
        <begin position="372"/>
        <end position="392"/>
    </location>
</feature>
<evidence type="ECO:0000313" key="4">
    <source>
        <dbReference type="EMBL" id="KAK3099830.1"/>
    </source>
</evidence>
<keyword evidence="5" id="KW-1185">Reference proteome</keyword>
<dbReference type="SUPFAM" id="SSF52949">
    <property type="entry name" value="Macro domain-like"/>
    <property type="match status" value="1"/>
</dbReference>
<evidence type="ECO:0000256" key="1">
    <source>
        <dbReference type="RuleBase" id="RU362114"/>
    </source>
</evidence>
<dbReference type="GO" id="GO:0005634">
    <property type="term" value="C:nucleus"/>
    <property type="evidence" value="ECO:0007669"/>
    <property type="project" value="TreeGrafter"/>
</dbReference>
<proteinExistence type="predicted"/>
<keyword evidence="1" id="KW-0808">Transferase</keyword>
<feature type="compositionally biased region" description="Polar residues" evidence="2">
    <location>
        <begin position="32"/>
        <end position="44"/>
    </location>
</feature>
<accession>A0AA89BZ72</accession>
<feature type="compositionally biased region" description="Basic and acidic residues" evidence="2">
    <location>
        <begin position="81"/>
        <end position="102"/>
    </location>
</feature>
<dbReference type="EMBL" id="VSWD01000006">
    <property type="protein sequence ID" value="KAK3099830.1"/>
    <property type="molecule type" value="Genomic_DNA"/>
</dbReference>
<reference evidence="4" key="1">
    <citation type="submission" date="2019-08" db="EMBL/GenBank/DDBJ databases">
        <title>The improved chromosome-level genome for the pearl oyster Pinctada fucata martensii using PacBio sequencing and Hi-C.</title>
        <authorList>
            <person name="Zheng Z."/>
        </authorList>
    </citation>
    <scope>NUCLEOTIDE SEQUENCE</scope>
    <source>
        <strain evidence="4">ZZ-2019</strain>
        <tissue evidence="4">Adductor muscle</tissue>
    </source>
</reference>
<dbReference type="PANTHER" id="PTHR45740">
    <property type="entry name" value="POLY [ADP-RIBOSE] POLYMERASE"/>
    <property type="match status" value="1"/>
</dbReference>
<gene>
    <name evidence="4" type="ORF">FSP39_010419</name>
</gene>
<dbReference type="InterPro" id="IPR012317">
    <property type="entry name" value="Poly(ADP-ribose)pol_cat_dom"/>
</dbReference>
<dbReference type="SUPFAM" id="SSF56399">
    <property type="entry name" value="ADP-ribosylation"/>
    <property type="match status" value="1"/>
</dbReference>
<feature type="compositionally biased region" description="Basic and acidic residues" evidence="2">
    <location>
        <begin position="19"/>
        <end position="31"/>
    </location>
</feature>
<dbReference type="PANTHER" id="PTHR45740:SF2">
    <property type="entry name" value="POLY [ADP-RIBOSE] POLYMERASE"/>
    <property type="match status" value="1"/>
</dbReference>
<feature type="region of interest" description="Disordered" evidence="2">
    <location>
        <begin position="19"/>
        <end position="198"/>
    </location>
</feature>
<evidence type="ECO:0000259" key="3">
    <source>
        <dbReference type="PROSITE" id="PS51059"/>
    </source>
</evidence>
<organism evidence="4 5">
    <name type="scientific">Pinctada imbricata</name>
    <name type="common">Atlantic pearl-oyster</name>
    <name type="synonym">Pinctada martensii</name>
    <dbReference type="NCBI Taxonomy" id="66713"/>
    <lineage>
        <taxon>Eukaryota</taxon>
        <taxon>Metazoa</taxon>
        <taxon>Spiralia</taxon>
        <taxon>Lophotrochozoa</taxon>
        <taxon>Mollusca</taxon>
        <taxon>Bivalvia</taxon>
        <taxon>Autobranchia</taxon>
        <taxon>Pteriomorphia</taxon>
        <taxon>Pterioida</taxon>
        <taxon>Pterioidea</taxon>
        <taxon>Pteriidae</taxon>
        <taxon>Pinctada</taxon>
    </lineage>
</organism>
<sequence>MLNVNFIHVWHLVEESWKTTVRSKDNDHRGSEISSSDEAQAISDTHSDSQNEKWSPPSRQRKAHTRKSKSRRNRNSLVRDSPSRRYDSEDSKTSERDSDGEFSRPINTRGYEKDKSESQTDKSENEAVKSESEADKSESEADKSENENNVDKQRNTEFDDGGYNEYKGARGKGHSFKSKYSSRRRHNGKRSPHEYSKASDVLKLDETYNAEEKYVIAKSMRHEAGKDFIGDFERRHGCELKVGYEKETIRPPVIQRKSPPRSAGRECVAPIEFIKSMTKEHLRDGARMVKNFSSVLDICFQKCMSTGYRSISFPVIGTGRMLKFPLDVTVKTMVDAAIRASTDLTTCIKTITIVAYEEKAYLALVSELPKTASPSMPLTTEETDTKKDEGKHKRRDRIISCSITISASEDELSSVRRRLEQEVRDKLLHTETVHNPKQLGLPMRLKGRIYQHVNKGGIAVCVSVDQRTGNVILKGEKRYVHTCKSELSSMFASGDFKLDKPLKCDFQFWTALAYEQTQVPSYWTNFPPCQTLSEVLKTTASNGRCVVVPVDKSTEKAVKQMVKDTWTAELVGHGRDAINLNHTSIEVKKIERIENLDLFSKYALKRQEFFRSLSDDDLTSFPTLKELPVENKGNVMTQDTLKRPLGNELFPEVNECFVFHGTKPEIIQTIIHQGLDYRMSSEKAMFGMGIYGAESSTKADQYADSKQSRTPGDKQMLILRMILGKSYICSDPNPRKFRRPPCTHPSCRRDDCTETHQRFDSVVGDGQWLFREFVVYAADQCYPEFLVTYERK</sequence>
<comment type="caution">
    <text evidence="4">The sequence shown here is derived from an EMBL/GenBank/DDBJ whole genome shotgun (WGS) entry which is preliminary data.</text>
</comment>
<dbReference type="InterPro" id="IPR043472">
    <property type="entry name" value="Macro_dom-like"/>
</dbReference>
<feature type="compositionally biased region" description="Basic residues" evidence="2">
    <location>
        <begin position="169"/>
        <end position="190"/>
    </location>
</feature>
<feature type="compositionally biased region" description="Basic and acidic residues" evidence="2">
    <location>
        <begin position="110"/>
        <end position="157"/>
    </location>
</feature>
<dbReference type="GO" id="GO:1990404">
    <property type="term" value="F:NAD+-protein mono-ADP-ribosyltransferase activity"/>
    <property type="evidence" value="ECO:0007669"/>
    <property type="project" value="TreeGrafter"/>
</dbReference>
<feature type="compositionally biased region" description="Basic residues" evidence="2">
    <location>
        <begin position="59"/>
        <end position="74"/>
    </location>
</feature>
<dbReference type="Proteomes" id="UP001186944">
    <property type="component" value="Unassembled WGS sequence"/>
</dbReference>
<dbReference type="PROSITE" id="PS51059">
    <property type="entry name" value="PARP_CATALYTIC"/>
    <property type="match status" value="1"/>
</dbReference>
<evidence type="ECO:0000256" key="2">
    <source>
        <dbReference type="SAM" id="MobiDB-lite"/>
    </source>
</evidence>
<dbReference type="AlphaFoldDB" id="A0AA89BZ72"/>
<dbReference type="Pfam" id="PF00644">
    <property type="entry name" value="PARP"/>
    <property type="match status" value="1"/>
</dbReference>
<dbReference type="Gene3D" id="3.40.220.10">
    <property type="entry name" value="Leucine Aminopeptidase, subunit E, domain 1"/>
    <property type="match status" value="1"/>
</dbReference>
<evidence type="ECO:0000313" key="5">
    <source>
        <dbReference type="Proteomes" id="UP001186944"/>
    </source>
</evidence>
<keyword evidence="1" id="KW-0520">NAD</keyword>